<feature type="compositionally biased region" description="Basic and acidic residues" evidence="1">
    <location>
        <begin position="29"/>
        <end position="41"/>
    </location>
</feature>
<gene>
    <name evidence="2" type="ORF">XthCFBP4691_10070</name>
</gene>
<reference evidence="2 3" key="1">
    <citation type="submission" date="2016-08" db="EMBL/GenBank/DDBJ databases">
        <title>Evolution of the type three secretion system and type three effector repertoires in Xanthomonas.</title>
        <authorList>
            <person name="Merda D."/>
            <person name="Briand M."/>
            <person name="Bosis E."/>
            <person name="Rousseau C."/>
            <person name="Portier P."/>
            <person name="Jacques M.-A."/>
            <person name="Fischer-Le Saux M."/>
        </authorList>
    </citation>
    <scope>NUCLEOTIDE SEQUENCE [LARGE SCALE GENOMIC DNA]</scope>
    <source>
        <strain evidence="2 3">CFBP 4691</strain>
    </source>
</reference>
<dbReference type="Proteomes" id="UP000239898">
    <property type="component" value="Unassembled WGS sequence"/>
</dbReference>
<evidence type="ECO:0000313" key="3">
    <source>
        <dbReference type="Proteomes" id="UP000239898"/>
    </source>
</evidence>
<evidence type="ECO:0000313" key="2">
    <source>
        <dbReference type="EMBL" id="PPT90929.1"/>
    </source>
</evidence>
<protein>
    <submittedName>
        <fullName evidence="2">Uncharacterized protein</fullName>
    </submittedName>
</protein>
<organism evidence="2 3">
    <name type="scientific">Xanthomonas theicola</name>
    <dbReference type="NCBI Taxonomy" id="56464"/>
    <lineage>
        <taxon>Bacteria</taxon>
        <taxon>Pseudomonadati</taxon>
        <taxon>Pseudomonadota</taxon>
        <taxon>Gammaproteobacteria</taxon>
        <taxon>Lysobacterales</taxon>
        <taxon>Lysobacteraceae</taxon>
        <taxon>Xanthomonas</taxon>
    </lineage>
</organism>
<name>A0A2S6ZFK6_9XANT</name>
<evidence type="ECO:0000256" key="1">
    <source>
        <dbReference type="SAM" id="MobiDB-lite"/>
    </source>
</evidence>
<proteinExistence type="predicted"/>
<dbReference type="AlphaFoldDB" id="A0A2S6ZFK6"/>
<feature type="compositionally biased region" description="Basic and acidic residues" evidence="1">
    <location>
        <begin position="11"/>
        <end position="21"/>
    </location>
</feature>
<accession>A0A2S6ZFK6</accession>
<feature type="region of interest" description="Disordered" evidence="1">
    <location>
        <begin position="1"/>
        <end position="50"/>
    </location>
</feature>
<sequence>MDAVAQASEDEALHQRADPDRGVAQAHGGEAEDQRCERGQRGGDPAGANAAQEVVGRFVGAMAVAPATPAAGAE</sequence>
<comment type="caution">
    <text evidence="2">The sequence shown here is derived from an EMBL/GenBank/DDBJ whole genome shotgun (WGS) entry which is preliminary data.</text>
</comment>
<dbReference type="EMBL" id="MIGX01000040">
    <property type="protein sequence ID" value="PPT90929.1"/>
    <property type="molecule type" value="Genomic_DNA"/>
</dbReference>
<keyword evidence="3" id="KW-1185">Reference proteome</keyword>